<keyword evidence="3" id="KW-1185">Reference proteome</keyword>
<feature type="compositionally biased region" description="Pro residues" evidence="1">
    <location>
        <begin position="43"/>
        <end position="61"/>
    </location>
</feature>
<reference evidence="2 3" key="1">
    <citation type="submission" date="2012-02" db="EMBL/GenBank/DDBJ databases">
        <title>Whole genome shotgun sequence of Mobilicoccus pelagius NBRC 104925.</title>
        <authorList>
            <person name="Yoshida Y."/>
            <person name="Hosoyama A."/>
            <person name="Tsuchikane K."/>
            <person name="Katsumata H."/>
            <person name="Yamazaki S."/>
            <person name="Fujita N."/>
        </authorList>
    </citation>
    <scope>NUCLEOTIDE SEQUENCE [LARGE SCALE GENOMIC DNA]</scope>
    <source>
        <strain evidence="2 3">NBRC 104925</strain>
    </source>
</reference>
<name>H5UN19_9MICO</name>
<organism evidence="2 3">
    <name type="scientific">Mobilicoccus pelagius NBRC 104925</name>
    <dbReference type="NCBI Taxonomy" id="1089455"/>
    <lineage>
        <taxon>Bacteria</taxon>
        <taxon>Bacillati</taxon>
        <taxon>Actinomycetota</taxon>
        <taxon>Actinomycetes</taxon>
        <taxon>Micrococcales</taxon>
        <taxon>Dermatophilaceae</taxon>
        <taxon>Mobilicoccus</taxon>
    </lineage>
</organism>
<dbReference type="AlphaFoldDB" id="H5UN19"/>
<protein>
    <submittedName>
        <fullName evidence="2">Uncharacterized protein</fullName>
    </submittedName>
</protein>
<sequence>MVAATTAGDVRHRRRPHRGYRGRPPVQGAAHPSSIRVRRAPGYTPPVTAPTPSVGPQPPPAHANRDAWAQGTSPAVWGAPHTPAKVDVPPKDVGSVGRSAPATETIAFHTAGLHLTSSTYRCPAPSPSKGQTDM</sequence>
<gene>
    <name evidence="2" type="ORF">MOPEL_003_01530</name>
</gene>
<feature type="compositionally biased region" description="Basic residues" evidence="1">
    <location>
        <begin position="11"/>
        <end position="21"/>
    </location>
</feature>
<proteinExistence type="predicted"/>
<accession>H5UN19</accession>
<dbReference type="Proteomes" id="UP000004367">
    <property type="component" value="Unassembled WGS sequence"/>
</dbReference>
<dbReference type="EMBL" id="BAFE01000003">
    <property type="protein sequence ID" value="GAB47127.1"/>
    <property type="molecule type" value="Genomic_DNA"/>
</dbReference>
<evidence type="ECO:0000313" key="2">
    <source>
        <dbReference type="EMBL" id="GAB47127.1"/>
    </source>
</evidence>
<evidence type="ECO:0000256" key="1">
    <source>
        <dbReference type="SAM" id="MobiDB-lite"/>
    </source>
</evidence>
<feature type="region of interest" description="Disordered" evidence="1">
    <location>
        <begin position="1"/>
        <end position="99"/>
    </location>
</feature>
<comment type="caution">
    <text evidence="2">The sequence shown here is derived from an EMBL/GenBank/DDBJ whole genome shotgun (WGS) entry which is preliminary data.</text>
</comment>
<evidence type="ECO:0000313" key="3">
    <source>
        <dbReference type="Proteomes" id="UP000004367"/>
    </source>
</evidence>